<evidence type="ECO:0000256" key="1">
    <source>
        <dbReference type="SAM" id="MobiDB-lite"/>
    </source>
</evidence>
<protein>
    <submittedName>
        <fullName evidence="2">Uncharacterized protein</fullName>
    </submittedName>
</protein>
<gene>
    <name evidence="2" type="ORF">LCGC14_2750100</name>
</gene>
<evidence type="ECO:0000313" key="2">
    <source>
        <dbReference type="EMBL" id="KKK87753.1"/>
    </source>
</evidence>
<name>A0A0F8Z274_9ZZZZ</name>
<proteinExistence type="predicted"/>
<sequence>AKQPGLLHQILADRVAQMNQGNVAGNPPPISSGEGGVPPTAGVATPITPKGAIAAQAAKRGGVAVAPK</sequence>
<reference evidence="2" key="1">
    <citation type="journal article" date="2015" name="Nature">
        <title>Complex archaea that bridge the gap between prokaryotes and eukaryotes.</title>
        <authorList>
            <person name="Spang A."/>
            <person name="Saw J.H."/>
            <person name="Jorgensen S.L."/>
            <person name="Zaremba-Niedzwiedzka K."/>
            <person name="Martijn J."/>
            <person name="Lind A.E."/>
            <person name="van Eijk R."/>
            <person name="Schleper C."/>
            <person name="Guy L."/>
            <person name="Ettema T.J."/>
        </authorList>
    </citation>
    <scope>NUCLEOTIDE SEQUENCE</scope>
</reference>
<feature type="region of interest" description="Disordered" evidence="1">
    <location>
        <begin position="20"/>
        <end position="44"/>
    </location>
</feature>
<accession>A0A0F8Z274</accession>
<organism evidence="2">
    <name type="scientific">marine sediment metagenome</name>
    <dbReference type="NCBI Taxonomy" id="412755"/>
    <lineage>
        <taxon>unclassified sequences</taxon>
        <taxon>metagenomes</taxon>
        <taxon>ecological metagenomes</taxon>
    </lineage>
</organism>
<feature type="non-terminal residue" evidence="2">
    <location>
        <position position="1"/>
    </location>
</feature>
<dbReference type="AlphaFoldDB" id="A0A0F8Z274"/>
<dbReference type="EMBL" id="LAZR01050260">
    <property type="protein sequence ID" value="KKK87753.1"/>
    <property type="molecule type" value="Genomic_DNA"/>
</dbReference>
<comment type="caution">
    <text evidence="2">The sequence shown here is derived from an EMBL/GenBank/DDBJ whole genome shotgun (WGS) entry which is preliminary data.</text>
</comment>